<dbReference type="PROSITE" id="PS00134">
    <property type="entry name" value="TRYPSIN_HIS"/>
    <property type="match status" value="1"/>
</dbReference>
<feature type="compositionally biased region" description="Pro residues" evidence="15">
    <location>
        <begin position="511"/>
        <end position="520"/>
    </location>
</feature>
<dbReference type="InterPro" id="IPR043504">
    <property type="entry name" value="Peptidase_S1_PA_chymotrypsin"/>
</dbReference>
<evidence type="ECO:0000256" key="5">
    <source>
        <dbReference type="ARBA" id="ARBA00022729"/>
    </source>
</evidence>
<evidence type="ECO:0000256" key="6">
    <source>
        <dbReference type="ARBA" id="ARBA00022737"/>
    </source>
</evidence>
<dbReference type="SMART" id="SM00069">
    <property type="entry name" value="GLA"/>
    <property type="match status" value="1"/>
</dbReference>
<keyword evidence="16" id="KW-0812">Transmembrane</keyword>
<keyword evidence="8" id="KW-0106">Calcium</keyword>
<dbReference type="Pfam" id="PF00089">
    <property type="entry name" value="Trypsin"/>
    <property type="match status" value="1"/>
</dbReference>
<evidence type="ECO:0000256" key="3">
    <source>
        <dbReference type="ARBA" id="ARBA00022536"/>
    </source>
</evidence>
<name>A0A8C5FEJ0_GADMO</name>
<evidence type="ECO:0000256" key="1">
    <source>
        <dbReference type="ARBA" id="ARBA00004613"/>
    </source>
</evidence>
<dbReference type="AlphaFoldDB" id="A0A8C5FEJ0"/>
<dbReference type="PROSITE" id="PS50998">
    <property type="entry name" value="GLA_2"/>
    <property type="match status" value="1"/>
</dbReference>
<dbReference type="PROSITE" id="PS50026">
    <property type="entry name" value="EGF_3"/>
    <property type="match status" value="1"/>
</dbReference>
<evidence type="ECO:0000256" key="8">
    <source>
        <dbReference type="ARBA" id="ARBA00022837"/>
    </source>
</evidence>
<evidence type="ECO:0000313" key="20">
    <source>
        <dbReference type="Ensembl" id="ENSGMOP00000030799.1"/>
    </source>
</evidence>
<keyword evidence="10 13" id="KW-1015">Disulfide bond</keyword>
<evidence type="ECO:0008006" key="22">
    <source>
        <dbReference type="Google" id="ProtNLM"/>
    </source>
</evidence>
<dbReference type="GeneTree" id="ENSGT00940000154474"/>
<evidence type="ECO:0000256" key="2">
    <source>
        <dbReference type="ARBA" id="ARBA00022525"/>
    </source>
</evidence>
<dbReference type="PROSITE" id="PS00135">
    <property type="entry name" value="TRYPSIN_SER"/>
    <property type="match status" value="1"/>
</dbReference>
<dbReference type="Proteomes" id="UP000694546">
    <property type="component" value="Chromosome 4"/>
</dbReference>
<keyword evidence="5" id="KW-0732">Signal</keyword>
<evidence type="ECO:0000256" key="10">
    <source>
        <dbReference type="ARBA" id="ARBA00023157"/>
    </source>
</evidence>
<keyword evidence="6" id="KW-0677">Repeat</keyword>
<dbReference type="InterPro" id="IPR001314">
    <property type="entry name" value="Peptidase_S1A"/>
</dbReference>
<dbReference type="InterPro" id="IPR001254">
    <property type="entry name" value="Trypsin_dom"/>
</dbReference>
<reference evidence="20" key="1">
    <citation type="submission" date="2025-08" db="UniProtKB">
        <authorList>
            <consortium name="Ensembl"/>
        </authorList>
    </citation>
    <scope>IDENTIFICATION</scope>
</reference>
<dbReference type="InterPro" id="IPR035972">
    <property type="entry name" value="GLA-like_dom_SF"/>
</dbReference>
<dbReference type="GO" id="GO:0006508">
    <property type="term" value="P:proteolysis"/>
    <property type="evidence" value="ECO:0007669"/>
    <property type="project" value="UniProtKB-KW"/>
</dbReference>
<reference evidence="20" key="2">
    <citation type="submission" date="2025-09" db="UniProtKB">
        <authorList>
            <consortium name="Ensembl"/>
        </authorList>
    </citation>
    <scope>IDENTIFICATION</scope>
</reference>
<dbReference type="Pfam" id="PF00594">
    <property type="entry name" value="Gla"/>
    <property type="match status" value="1"/>
</dbReference>
<evidence type="ECO:0000256" key="13">
    <source>
        <dbReference type="PROSITE-ProRule" id="PRU00076"/>
    </source>
</evidence>
<dbReference type="PANTHER" id="PTHR24278">
    <property type="entry name" value="COAGULATION FACTOR"/>
    <property type="match status" value="1"/>
</dbReference>
<dbReference type="GO" id="GO:0004252">
    <property type="term" value="F:serine-type endopeptidase activity"/>
    <property type="evidence" value="ECO:0007669"/>
    <property type="project" value="InterPro"/>
</dbReference>
<feature type="domain" description="Peptidase S1" evidence="18">
    <location>
        <begin position="208"/>
        <end position="441"/>
    </location>
</feature>
<dbReference type="GO" id="GO:0007596">
    <property type="term" value="P:blood coagulation"/>
    <property type="evidence" value="ECO:0007669"/>
    <property type="project" value="InterPro"/>
</dbReference>
<dbReference type="CDD" id="cd00054">
    <property type="entry name" value="EGF_CA"/>
    <property type="match status" value="1"/>
</dbReference>
<evidence type="ECO:0000256" key="7">
    <source>
        <dbReference type="ARBA" id="ARBA00022801"/>
    </source>
</evidence>
<dbReference type="Pfam" id="PF14670">
    <property type="entry name" value="FXa_inhibition"/>
    <property type="match status" value="1"/>
</dbReference>
<evidence type="ECO:0000256" key="4">
    <source>
        <dbReference type="ARBA" id="ARBA00022670"/>
    </source>
</evidence>
<dbReference type="PIRSF" id="PIRSF001143">
    <property type="entry name" value="Factor_X"/>
    <property type="match status" value="1"/>
</dbReference>
<dbReference type="InterPro" id="IPR017857">
    <property type="entry name" value="Coagulation_fac-like_Gla_dom"/>
</dbReference>
<evidence type="ECO:0000259" key="17">
    <source>
        <dbReference type="PROSITE" id="PS50026"/>
    </source>
</evidence>
<evidence type="ECO:0000259" key="18">
    <source>
        <dbReference type="PROSITE" id="PS50240"/>
    </source>
</evidence>
<dbReference type="Gene3D" id="2.10.25.10">
    <property type="entry name" value="Laminin"/>
    <property type="match status" value="2"/>
</dbReference>
<dbReference type="InterPro" id="IPR012224">
    <property type="entry name" value="Pept_S1A_FX"/>
</dbReference>
<dbReference type="FunFam" id="4.10.740.10:FF:000001">
    <property type="entry name" value="vitamin K-dependent protein S"/>
    <property type="match status" value="1"/>
</dbReference>
<keyword evidence="3 13" id="KW-0245">EGF-like domain</keyword>
<comment type="subcellular location">
    <subcellularLocation>
        <location evidence="1">Secreted</location>
    </subcellularLocation>
</comment>
<dbReference type="FunFam" id="2.40.10.10:FF:000013">
    <property type="entry name" value="Coagulation factor X"/>
    <property type="match status" value="1"/>
</dbReference>
<dbReference type="GO" id="GO:0005615">
    <property type="term" value="C:extracellular space"/>
    <property type="evidence" value="ECO:0007669"/>
    <property type="project" value="TreeGrafter"/>
</dbReference>
<evidence type="ECO:0000256" key="9">
    <source>
        <dbReference type="ARBA" id="ARBA00023145"/>
    </source>
</evidence>
<dbReference type="InterPro" id="IPR050442">
    <property type="entry name" value="Peptidase_S1_coag_factors"/>
</dbReference>
<feature type="active site" description="Charge relay system" evidence="12">
    <location>
        <position position="393"/>
    </location>
</feature>
<dbReference type="Pfam" id="PF00008">
    <property type="entry name" value="EGF"/>
    <property type="match status" value="1"/>
</dbReference>
<keyword evidence="16" id="KW-0472">Membrane</keyword>
<dbReference type="InterPro" id="IPR000742">
    <property type="entry name" value="EGF"/>
</dbReference>
<dbReference type="InterPro" id="IPR033116">
    <property type="entry name" value="TRYPSIN_SER"/>
</dbReference>
<dbReference type="InterPro" id="IPR018114">
    <property type="entry name" value="TRYPSIN_HIS"/>
</dbReference>
<feature type="compositionally biased region" description="Basic and acidic residues" evidence="15">
    <location>
        <begin position="471"/>
        <end position="485"/>
    </location>
</feature>
<evidence type="ECO:0000313" key="21">
    <source>
        <dbReference type="Proteomes" id="UP000694546"/>
    </source>
</evidence>
<evidence type="ECO:0000256" key="15">
    <source>
        <dbReference type="SAM" id="MobiDB-lite"/>
    </source>
</evidence>
<dbReference type="Gene3D" id="2.40.10.10">
    <property type="entry name" value="Trypsin-like serine proteases"/>
    <property type="match status" value="2"/>
</dbReference>
<comment type="caution">
    <text evidence="13">Lacks conserved residue(s) required for the propagation of feature annotation.</text>
</comment>
<feature type="domain" description="EGF-like" evidence="17">
    <location>
        <begin position="77"/>
        <end position="113"/>
    </location>
</feature>
<dbReference type="PROSITE" id="PS00022">
    <property type="entry name" value="EGF_1"/>
    <property type="match status" value="1"/>
</dbReference>
<protein>
    <recommendedName>
        <fullName evidence="22">Coagulation factor VII</fullName>
    </recommendedName>
</protein>
<keyword evidence="2" id="KW-0964">Secreted</keyword>
<dbReference type="PRINTS" id="PR00001">
    <property type="entry name" value="GLABLOOD"/>
</dbReference>
<proteinExistence type="predicted"/>
<dbReference type="SUPFAM" id="SSF57630">
    <property type="entry name" value="GLA-domain"/>
    <property type="match status" value="1"/>
</dbReference>
<keyword evidence="4 14" id="KW-0645">Protease</keyword>
<keyword evidence="11" id="KW-0325">Glycoprotein</keyword>
<keyword evidence="7 14" id="KW-0378">Hydrolase</keyword>
<feature type="domain" description="Gla" evidence="19">
    <location>
        <begin position="38"/>
        <end position="84"/>
    </location>
</feature>
<dbReference type="SMART" id="SM00181">
    <property type="entry name" value="EGF"/>
    <property type="match status" value="2"/>
</dbReference>
<keyword evidence="14" id="KW-0720">Serine protease</keyword>
<dbReference type="Ensembl" id="ENSGMOT00000024267.1">
    <property type="protein sequence ID" value="ENSGMOP00000030799.1"/>
    <property type="gene ID" value="ENSGMOG00000024014.1"/>
</dbReference>
<keyword evidence="9" id="KW-0865">Zymogen</keyword>
<feature type="transmembrane region" description="Helical" evidence="16">
    <location>
        <begin position="6"/>
        <end position="24"/>
    </location>
</feature>
<evidence type="ECO:0000259" key="19">
    <source>
        <dbReference type="PROSITE" id="PS50998"/>
    </source>
</evidence>
<dbReference type="Gene3D" id="4.10.740.10">
    <property type="entry name" value="Coagulation Factor IX"/>
    <property type="match status" value="1"/>
</dbReference>
<dbReference type="PRINTS" id="PR00722">
    <property type="entry name" value="CHYMOTRYPSIN"/>
</dbReference>
<sequence>CVRSVSVVLMVCVLCAVLIVLLRSGPRAHGFLGRLRRSNAGWFEELQRGDLERECLEERCSYEEAREVFEFTKTTVTVDVCASGPCLNGGSCSAHGSSFICYCQPRFSGAHCQLKDCLLDNGRCEHFCEDTGGSRTCSCAKGYFLSADGRSCLTRGSMLLLLLALVVLVSMEQSFIAMTPVNYPEPFACGTVPVLGNQSNALDPRARIVGGSECPKGECPWQVLLKTRGKGFCGGILISPRWVLTASHCLEDIQAQNLQVVAGEHDTVVEEGTEQVLQVSRLLMHEAYVPLTADSDVALLRLAAPVRLSPYALPVCLPTRRLAERQLWAVGRHTVSGWGRRGENGPTSRLLLRARVPRIRTRDCEERSGVRITANMFCAGFLDGTQDSCKGDSGGPLVTQYRSTAFLLGIVSWGKGCARPGNYGIYTRVSNYLDWIHAHTQEVDGNPTRTQEVDGNPTRTQEVDGNPTRTQEVDRNPTRTQEVDGIHTSTQEVDGNHTRTQEVDGKHSAHPVPPSEQPLS</sequence>
<dbReference type="InterPro" id="IPR009003">
    <property type="entry name" value="Peptidase_S1_PA"/>
</dbReference>
<feature type="active site" description="Charge relay system" evidence="12">
    <location>
        <position position="296"/>
    </location>
</feature>
<dbReference type="GO" id="GO:0005509">
    <property type="term" value="F:calcium ion binding"/>
    <property type="evidence" value="ECO:0007669"/>
    <property type="project" value="InterPro"/>
</dbReference>
<keyword evidence="21" id="KW-1185">Reference proteome</keyword>
<dbReference type="SUPFAM" id="SSF57196">
    <property type="entry name" value="EGF/Laminin"/>
    <property type="match status" value="1"/>
</dbReference>
<feature type="active site" description="Charge relay system" evidence="12">
    <location>
        <position position="248"/>
    </location>
</feature>
<organism evidence="20 21">
    <name type="scientific">Gadus morhua</name>
    <name type="common">Atlantic cod</name>
    <dbReference type="NCBI Taxonomy" id="8049"/>
    <lineage>
        <taxon>Eukaryota</taxon>
        <taxon>Metazoa</taxon>
        <taxon>Chordata</taxon>
        <taxon>Craniata</taxon>
        <taxon>Vertebrata</taxon>
        <taxon>Euteleostomi</taxon>
        <taxon>Actinopterygii</taxon>
        <taxon>Neopterygii</taxon>
        <taxon>Teleostei</taxon>
        <taxon>Neoteleostei</taxon>
        <taxon>Acanthomorphata</taxon>
        <taxon>Zeiogadaria</taxon>
        <taxon>Gadariae</taxon>
        <taxon>Gadiformes</taxon>
        <taxon>Gadoidei</taxon>
        <taxon>Gadidae</taxon>
        <taxon>Gadus</taxon>
    </lineage>
</organism>
<dbReference type="PROSITE" id="PS50240">
    <property type="entry name" value="TRYPSIN_DOM"/>
    <property type="match status" value="1"/>
</dbReference>
<evidence type="ECO:0000256" key="14">
    <source>
        <dbReference type="RuleBase" id="RU363034"/>
    </source>
</evidence>
<feature type="disulfide bond" evidence="13">
    <location>
        <begin position="103"/>
        <end position="112"/>
    </location>
</feature>
<feature type="compositionally biased region" description="Basic and acidic residues" evidence="15">
    <location>
        <begin position="494"/>
        <end position="507"/>
    </location>
</feature>
<feature type="region of interest" description="Disordered" evidence="15">
    <location>
        <begin position="443"/>
        <end position="520"/>
    </location>
</feature>
<dbReference type="SMART" id="SM00020">
    <property type="entry name" value="Tryp_SPc"/>
    <property type="match status" value="1"/>
</dbReference>
<dbReference type="InterPro" id="IPR000294">
    <property type="entry name" value="GLA_domain"/>
</dbReference>
<dbReference type="CDD" id="cd00190">
    <property type="entry name" value="Tryp_SPc"/>
    <property type="match status" value="1"/>
</dbReference>
<keyword evidence="16" id="KW-1133">Transmembrane helix</keyword>
<evidence type="ECO:0000256" key="12">
    <source>
        <dbReference type="PIRSR" id="PIRSR001143-1"/>
    </source>
</evidence>
<dbReference type="SUPFAM" id="SSF50494">
    <property type="entry name" value="Trypsin-like serine proteases"/>
    <property type="match status" value="1"/>
</dbReference>
<evidence type="ECO:0000256" key="11">
    <source>
        <dbReference type="ARBA" id="ARBA00023180"/>
    </source>
</evidence>
<dbReference type="PANTHER" id="PTHR24278:SF26">
    <property type="entry name" value="COAGULATION FACTOR VII"/>
    <property type="match status" value="1"/>
</dbReference>
<accession>A0A8C5FEJ0</accession>
<evidence type="ECO:0000256" key="16">
    <source>
        <dbReference type="SAM" id="Phobius"/>
    </source>
</evidence>
<dbReference type="FunFam" id="2.10.25.10:FF:000012">
    <property type="entry name" value="Delta-like protein"/>
    <property type="match status" value="1"/>
</dbReference>